<gene>
    <name evidence="5" type="ORF">DSCO28_71800</name>
</gene>
<evidence type="ECO:0000256" key="2">
    <source>
        <dbReference type="SAM" id="Coils"/>
    </source>
</evidence>
<protein>
    <recommendedName>
        <fullName evidence="4">PPM-type phosphatase domain-containing protein</fullName>
    </recommendedName>
</protein>
<dbReference type="SMART" id="SM00331">
    <property type="entry name" value="PP2C_SIG"/>
    <property type="match status" value="1"/>
</dbReference>
<dbReference type="AlphaFoldDB" id="A0A5K8A2P7"/>
<proteinExistence type="predicted"/>
<feature type="domain" description="PPM-type phosphatase" evidence="4">
    <location>
        <begin position="293"/>
        <end position="535"/>
    </location>
</feature>
<reference evidence="5 6" key="1">
    <citation type="submission" date="2019-11" db="EMBL/GenBank/DDBJ databases">
        <title>Comparative genomics of hydrocarbon-degrading Desulfosarcina strains.</title>
        <authorList>
            <person name="Watanabe M."/>
            <person name="Kojima H."/>
            <person name="Fukui M."/>
        </authorList>
    </citation>
    <scope>NUCLEOTIDE SEQUENCE [LARGE SCALE GENOMIC DNA]</scope>
    <source>
        <strain evidence="5 6">28bB2T</strain>
    </source>
</reference>
<evidence type="ECO:0000313" key="5">
    <source>
        <dbReference type="EMBL" id="BBO86614.1"/>
    </source>
</evidence>
<dbReference type="GO" id="GO:0016791">
    <property type="term" value="F:phosphatase activity"/>
    <property type="evidence" value="ECO:0007669"/>
    <property type="project" value="TreeGrafter"/>
</dbReference>
<feature type="transmembrane region" description="Helical" evidence="3">
    <location>
        <begin position="21"/>
        <end position="41"/>
    </location>
</feature>
<dbReference type="RefSeq" id="WP_155314049.1">
    <property type="nucleotide sequence ID" value="NZ_AP021876.1"/>
</dbReference>
<sequence>MPPVIKRLFNHVPKARLSLRLVLWVFLCVIVIEGIILILSANNRRNELLAQLRAVSIARVKVVTHMAGKEASGQDLLNLYRTYLVRSSVLGGRLYTSDGDEQIGTFGEKPVLEVSPKTPEMHRELLNRRTYRYDALCFIAGPGNDYILILRHDAMGARHELHAFILRIIGLVIIISVFVTAGTWLAINPLVIKPILRLRQDLINAGEAVQADRHAPSFTADVKNRPDELGDVIIAFRNMFDQILEAIDRRKRAEHSLQQSLAQVENYTKALNNELEKGRQIQREFLPKRFPPLTNWEVAAAFFPARQVSGDFYDVFELPYGRVGFVIGDVADKGVGAAFYMALIRSLVRIFSGNYRSIRENRLTESCTMFKGRFQSSADQTDVLKAIDLTNAYLLQNHSDEGMFASIFFGVLDPDTGRMTYINAGHEPVFAVGAKGRVEQLNHTGPAVGLVADYVYQPSEKIVDPGMLLVGYTDGVTEARSPFDEFYSRQRLRTMLESGGSVSAEATVDALRQNLFDFIGSSALMDDITILAIRRTAGEAKTSSTLA</sequence>
<dbReference type="Proteomes" id="UP000425960">
    <property type="component" value="Chromosome"/>
</dbReference>
<keyword evidence="3" id="KW-1133">Transmembrane helix</keyword>
<keyword evidence="3" id="KW-0812">Transmembrane</keyword>
<dbReference type="KEGG" id="dov:DSCO28_71800"/>
<organism evidence="5 6">
    <name type="scientific">Desulfosarcina ovata subsp. sediminis</name>
    <dbReference type="NCBI Taxonomy" id="885957"/>
    <lineage>
        <taxon>Bacteria</taxon>
        <taxon>Pseudomonadati</taxon>
        <taxon>Thermodesulfobacteriota</taxon>
        <taxon>Desulfobacteria</taxon>
        <taxon>Desulfobacterales</taxon>
        <taxon>Desulfosarcinaceae</taxon>
        <taxon>Desulfosarcina</taxon>
    </lineage>
</organism>
<accession>A0A5K8A2P7</accession>
<dbReference type="InterPro" id="IPR036457">
    <property type="entry name" value="PPM-type-like_dom_sf"/>
</dbReference>
<evidence type="ECO:0000313" key="6">
    <source>
        <dbReference type="Proteomes" id="UP000425960"/>
    </source>
</evidence>
<feature type="coiled-coil region" evidence="2">
    <location>
        <begin position="250"/>
        <end position="284"/>
    </location>
</feature>
<dbReference type="EMBL" id="AP021876">
    <property type="protein sequence ID" value="BBO86614.1"/>
    <property type="molecule type" value="Genomic_DNA"/>
</dbReference>
<dbReference type="InterPro" id="IPR001932">
    <property type="entry name" value="PPM-type_phosphatase-like_dom"/>
</dbReference>
<name>A0A5K8A2P7_9BACT</name>
<keyword evidence="3" id="KW-0472">Membrane</keyword>
<evidence type="ECO:0000256" key="1">
    <source>
        <dbReference type="ARBA" id="ARBA00022801"/>
    </source>
</evidence>
<evidence type="ECO:0000259" key="4">
    <source>
        <dbReference type="SMART" id="SM00331"/>
    </source>
</evidence>
<feature type="transmembrane region" description="Helical" evidence="3">
    <location>
        <begin position="164"/>
        <end position="187"/>
    </location>
</feature>
<keyword evidence="1" id="KW-0378">Hydrolase</keyword>
<dbReference type="Gene3D" id="3.60.40.10">
    <property type="entry name" value="PPM-type phosphatase domain"/>
    <property type="match status" value="1"/>
</dbReference>
<dbReference type="Gene3D" id="6.10.340.10">
    <property type="match status" value="1"/>
</dbReference>
<dbReference type="SUPFAM" id="SSF81606">
    <property type="entry name" value="PP2C-like"/>
    <property type="match status" value="1"/>
</dbReference>
<keyword evidence="2" id="KW-0175">Coiled coil</keyword>
<dbReference type="PANTHER" id="PTHR43156">
    <property type="entry name" value="STAGE II SPORULATION PROTEIN E-RELATED"/>
    <property type="match status" value="1"/>
</dbReference>
<dbReference type="InterPro" id="IPR052016">
    <property type="entry name" value="Bact_Sigma-Reg"/>
</dbReference>
<evidence type="ECO:0000256" key="3">
    <source>
        <dbReference type="SAM" id="Phobius"/>
    </source>
</evidence>
<dbReference type="PANTHER" id="PTHR43156:SF2">
    <property type="entry name" value="STAGE II SPORULATION PROTEIN E"/>
    <property type="match status" value="1"/>
</dbReference>
<dbReference type="Pfam" id="PF07228">
    <property type="entry name" value="SpoIIE"/>
    <property type="match status" value="1"/>
</dbReference>